<evidence type="ECO:0008006" key="3">
    <source>
        <dbReference type="Google" id="ProtNLM"/>
    </source>
</evidence>
<sequence>MSNGAFITEAGDFAAAACWELEDIHEGPRQDMNPDFVRTTRPIFTEFVENVETVKKAQLLPIAASMSQGRFWHLAMMARDPGVPYVKGAVRAILVPFMEKFTSEHQEGGPIPIWLEAGTEQAKSVYAHYGFREVGAWEVRGIKTWAMIYTGKPESSLPETMADLKN</sequence>
<evidence type="ECO:0000313" key="2">
    <source>
        <dbReference type="Proteomes" id="UP000012174"/>
    </source>
</evidence>
<dbReference type="AlphaFoldDB" id="M7SEE4"/>
<dbReference type="HOGENOM" id="CLU_1602718_0_0_1"/>
<dbReference type="KEGG" id="ela:UCREL1_10533"/>
<dbReference type="OrthoDB" id="410198at2759"/>
<organism evidence="1 2">
    <name type="scientific">Eutypa lata (strain UCR-EL1)</name>
    <name type="common">Grapevine dieback disease fungus</name>
    <name type="synonym">Eutypa armeniacae</name>
    <dbReference type="NCBI Taxonomy" id="1287681"/>
    <lineage>
        <taxon>Eukaryota</taxon>
        <taxon>Fungi</taxon>
        <taxon>Dikarya</taxon>
        <taxon>Ascomycota</taxon>
        <taxon>Pezizomycotina</taxon>
        <taxon>Sordariomycetes</taxon>
        <taxon>Xylariomycetidae</taxon>
        <taxon>Xylariales</taxon>
        <taxon>Diatrypaceae</taxon>
        <taxon>Eutypa</taxon>
    </lineage>
</organism>
<name>M7SEE4_EUTLA</name>
<evidence type="ECO:0000313" key="1">
    <source>
        <dbReference type="EMBL" id="EMR62537.1"/>
    </source>
</evidence>
<proteinExistence type="predicted"/>
<accession>M7SEE4</accession>
<reference evidence="2" key="1">
    <citation type="journal article" date="2013" name="Genome Announc.">
        <title>Draft genome sequence of the grapevine dieback fungus Eutypa lata UCR-EL1.</title>
        <authorList>
            <person name="Blanco-Ulate B."/>
            <person name="Rolshausen P.E."/>
            <person name="Cantu D."/>
        </authorList>
    </citation>
    <scope>NUCLEOTIDE SEQUENCE [LARGE SCALE GENOMIC DNA]</scope>
    <source>
        <strain evidence="2">UCR-EL1</strain>
    </source>
</reference>
<dbReference type="Proteomes" id="UP000012174">
    <property type="component" value="Unassembled WGS sequence"/>
</dbReference>
<dbReference type="Gene3D" id="3.40.630.30">
    <property type="match status" value="1"/>
</dbReference>
<protein>
    <recommendedName>
        <fullName evidence="3">Gnat family protein</fullName>
    </recommendedName>
</protein>
<dbReference type="EMBL" id="KB707421">
    <property type="protein sequence ID" value="EMR62537.1"/>
    <property type="molecule type" value="Genomic_DNA"/>
</dbReference>
<gene>
    <name evidence="1" type="ORF">UCREL1_10533</name>
</gene>
<keyword evidence="2" id="KW-1185">Reference proteome</keyword>
<dbReference type="eggNOG" id="ENOG502RT4D">
    <property type="taxonomic scope" value="Eukaryota"/>
</dbReference>